<dbReference type="GO" id="GO:0003684">
    <property type="term" value="F:damaged DNA binding"/>
    <property type="evidence" value="ECO:0007669"/>
    <property type="project" value="UniProtKB-UniRule"/>
</dbReference>
<keyword evidence="3 8" id="KW-0227">DNA damage</keyword>
<dbReference type="AlphaFoldDB" id="A0A7D5LCN8"/>
<dbReference type="InterPro" id="IPR007696">
    <property type="entry name" value="DNA_mismatch_repair_MutS_core"/>
</dbReference>
<dbReference type="InterPro" id="IPR036678">
    <property type="entry name" value="MutS_con_dom_sf"/>
</dbReference>
<accession>A0A7D5LCN8</accession>
<gene>
    <name evidence="8 13" type="primary">mutS</name>
    <name evidence="13" type="ORF">HUG12_17520</name>
</gene>
<dbReference type="HAMAP" id="MF_00096">
    <property type="entry name" value="MutS"/>
    <property type="match status" value="1"/>
</dbReference>
<evidence type="ECO:0000256" key="11">
    <source>
        <dbReference type="SAM" id="MobiDB-lite"/>
    </source>
</evidence>
<dbReference type="RefSeq" id="WP_179270015.1">
    <property type="nucleotide sequence ID" value="NZ_CP058579.1"/>
</dbReference>
<dbReference type="Pfam" id="PF01624">
    <property type="entry name" value="MutS_I"/>
    <property type="match status" value="1"/>
</dbReference>
<dbReference type="InterPro" id="IPR000432">
    <property type="entry name" value="DNA_mismatch_repair_MutS_C"/>
</dbReference>
<evidence type="ECO:0000256" key="8">
    <source>
        <dbReference type="HAMAP-Rule" id="MF_00096"/>
    </source>
</evidence>
<dbReference type="Pfam" id="PF05190">
    <property type="entry name" value="MutS_IV"/>
    <property type="match status" value="1"/>
</dbReference>
<dbReference type="PIRSF" id="PIRSF037677">
    <property type="entry name" value="DNA_mis_repair_Msh6"/>
    <property type="match status" value="1"/>
</dbReference>
<dbReference type="InterPro" id="IPR017261">
    <property type="entry name" value="DNA_mismatch_repair_MutS/MSH"/>
</dbReference>
<sequence length="899" mass="97034">MSNEPGGIVGEFLSLKADTDADVLAMQCGDFYEFFAEDAELVAEELDLKVSQKSSHGSSYPMAGVPLSELTPYLKALVERGYRVAVAEQYETDGGHAREIERVVSPGTVVDPDGSAARYLAGVEEADGGYGVAFAEVTTGRFRAAAVESADDVRAELHRFAPVEVLPGPGVRGDDDLLAAFREDADATLTLHEAEAFAPGRARHRLREQFGRETLETVGLDADAAVAAAGAVLHYVDETGAGVLASMTRLGTLDPGGRVALDATTQRNLELVETMKGEREGTLLETLDHTETAAGSRLLREWVTRPRRDRAELERRHDAVAAFASAALARDRLLDVLDGTADLERLAARATSGSADPRDLAAVRDALARLPRLASAIEGTELADSPVADALARPDQSAARGLHDDLDDALATDPPGTVTEGGIIARGHDEELDELVGEYEEAERWLDTLAEREKRQHGLSHVTVDRNATDGYYVQVGRSVADEVPDHYREIKTLKNSKRFVTDELEDRERTVLRLEEARGELEYDLFQGLRDRVAERAELLQDVGRALAELDVLASLAEHAAANDWVRPDLSNGGELAIEAGRHPVVERTTDFVPNDLRMDGAASAASPERASGHADRERGFLIVTGPNMSGKSTYMRQCALVVLLAQMGSFVPADAARVPLVDGVFTRVGALDELAGGRSTFMVEMQELSNILHSATEDSLVILDEVGRGTATYDGISIAWAATEYLHNEVRAKTLFATHYHELTALAEHLPRVGNVHVAAEERDGDVTFLRRVREGPTDRSYGVHVADLAGVPDPVVDRSAEVLDRLREEKAIEARGSESGSTGGEDGRDGTRQTVFDLGSGQFRGSASADGGDSEPLDPSTKSVLEELRGTDVNEVPPVELMAKVQEWRERLDGAG</sequence>
<dbReference type="Pfam" id="PF05192">
    <property type="entry name" value="MutS_III"/>
    <property type="match status" value="1"/>
</dbReference>
<evidence type="ECO:0000313" key="14">
    <source>
        <dbReference type="Proteomes" id="UP000509626"/>
    </source>
</evidence>
<keyword evidence="6 8" id="KW-0234">DNA repair</keyword>
<dbReference type="InterPro" id="IPR007860">
    <property type="entry name" value="DNA_mmatch_repair_MutS_con_dom"/>
</dbReference>
<dbReference type="NCBIfam" id="NF003810">
    <property type="entry name" value="PRK05399.1"/>
    <property type="match status" value="1"/>
</dbReference>
<dbReference type="OrthoDB" id="146065at2157"/>
<dbReference type="SUPFAM" id="SSF55271">
    <property type="entry name" value="DNA repair protein MutS, domain I"/>
    <property type="match status" value="1"/>
</dbReference>
<dbReference type="PROSITE" id="PS00486">
    <property type="entry name" value="DNA_MISMATCH_REPAIR_2"/>
    <property type="match status" value="1"/>
</dbReference>
<dbReference type="SUPFAM" id="SSF52540">
    <property type="entry name" value="P-loop containing nucleoside triphosphate hydrolases"/>
    <property type="match status" value="1"/>
</dbReference>
<dbReference type="GO" id="GO:0140664">
    <property type="term" value="F:ATP-dependent DNA damage sensor activity"/>
    <property type="evidence" value="ECO:0007669"/>
    <property type="project" value="InterPro"/>
</dbReference>
<evidence type="ECO:0000256" key="6">
    <source>
        <dbReference type="ARBA" id="ARBA00023204"/>
    </source>
</evidence>
<feature type="region of interest" description="Disordered" evidence="11">
    <location>
        <begin position="813"/>
        <end position="878"/>
    </location>
</feature>
<keyword evidence="14" id="KW-1185">Reference proteome</keyword>
<dbReference type="EMBL" id="CP058579">
    <property type="protein sequence ID" value="QLG63431.1"/>
    <property type="molecule type" value="Genomic_DNA"/>
</dbReference>
<dbReference type="CDD" id="cd03284">
    <property type="entry name" value="ABC_MutS1"/>
    <property type="match status" value="1"/>
</dbReference>
<evidence type="ECO:0000256" key="10">
    <source>
        <dbReference type="RuleBase" id="RU003756"/>
    </source>
</evidence>
<dbReference type="SMART" id="SM00534">
    <property type="entry name" value="MUTSac"/>
    <property type="match status" value="1"/>
</dbReference>
<evidence type="ECO:0000256" key="5">
    <source>
        <dbReference type="ARBA" id="ARBA00023125"/>
    </source>
</evidence>
<dbReference type="Gene3D" id="3.40.50.300">
    <property type="entry name" value="P-loop containing nucleotide triphosphate hydrolases"/>
    <property type="match status" value="1"/>
</dbReference>
<dbReference type="InterPro" id="IPR005748">
    <property type="entry name" value="DNA_mismatch_repair_MutS"/>
</dbReference>
<evidence type="ECO:0000256" key="1">
    <source>
        <dbReference type="ARBA" id="ARBA00006271"/>
    </source>
</evidence>
<dbReference type="GeneID" id="56039297"/>
<dbReference type="InterPro" id="IPR007695">
    <property type="entry name" value="DNA_mismatch_repair_MutS-lik_N"/>
</dbReference>
<dbReference type="Gene3D" id="3.40.1170.10">
    <property type="entry name" value="DNA repair protein MutS, domain I"/>
    <property type="match status" value="1"/>
</dbReference>
<dbReference type="Proteomes" id="UP000509626">
    <property type="component" value="Chromosome"/>
</dbReference>
<dbReference type="InterPro" id="IPR027417">
    <property type="entry name" value="P-loop_NTPase"/>
</dbReference>
<comment type="function">
    <text evidence="7 8">This protein is involved in the repair of mismatches in DNA. It is possible that it carries out the mismatch recognition step. This protein has a weak ATPase activity.</text>
</comment>
<feature type="binding site" evidence="8">
    <location>
        <begin position="627"/>
        <end position="634"/>
    </location>
    <ligand>
        <name>ATP</name>
        <dbReference type="ChEBI" id="CHEBI:30616"/>
    </ligand>
</feature>
<dbReference type="FunFam" id="1.10.1420.10:FF:000001">
    <property type="entry name" value="DNA mismatch repair protein MutS"/>
    <property type="match status" value="1"/>
</dbReference>
<dbReference type="Gene3D" id="3.30.420.110">
    <property type="entry name" value="MutS, connector domain"/>
    <property type="match status" value="1"/>
</dbReference>
<dbReference type="Gene3D" id="1.10.1420.10">
    <property type="match status" value="2"/>
</dbReference>
<dbReference type="InterPro" id="IPR016151">
    <property type="entry name" value="DNA_mismatch_repair_MutS_N"/>
</dbReference>
<feature type="domain" description="DNA mismatch repair proteins mutS family" evidence="12">
    <location>
        <begin position="701"/>
        <end position="717"/>
    </location>
</feature>
<dbReference type="InterPro" id="IPR007861">
    <property type="entry name" value="DNA_mismatch_repair_MutS_clamp"/>
</dbReference>
<organism evidence="13 14">
    <name type="scientific">Halorarum salinum</name>
    <dbReference type="NCBI Taxonomy" id="2743089"/>
    <lineage>
        <taxon>Archaea</taxon>
        <taxon>Methanobacteriati</taxon>
        <taxon>Methanobacteriota</taxon>
        <taxon>Stenosarchaea group</taxon>
        <taxon>Halobacteria</taxon>
        <taxon>Halobacteriales</taxon>
        <taxon>Haloferacaceae</taxon>
        <taxon>Halorarum</taxon>
    </lineage>
</organism>
<comment type="similarity">
    <text evidence="1 8 10">Belongs to the DNA mismatch repair MutS family.</text>
</comment>
<dbReference type="SMART" id="SM00533">
    <property type="entry name" value="MUTSd"/>
    <property type="match status" value="1"/>
</dbReference>
<evidence type="ECO:0000256" key="2">
    <source>
        <dbReference type="ARBA" id="ARBA00022741"/>
    </source>
</evidence>
<dbReference type="Pfam" id="PF00488">
    <property type="entry name" value="MutS_V"/>
    <property type="match status" value="1"/>
</dbReference>
<evidence type="ECO:0000256" key="9">
    <source>
        <dbReference type="NCBIfam" id="TIGR01070"/>
    </source>
</evidence>
<dbReference type="Pfam" id="PF05188">
    <property type="entry name" value="MutS_II"/>
    <property type="match status" value="1"/>
</dbReference>
<dbReference type="SUPFAM" id="SSF48334">
    <property type="entry name" value="DNA repair protein MutS, domain III"/>
    <property type="match status" value="1"/>
</dbReference>
<dbReference type="GO" id="GO:0006298">
    <property type="term" value="P:mismatch repair"/>
    <property type="evidence" value="ECO:0007669"/>
    <property type="project" value="UniProtKB-UniRule"/>
</dbReference>
<dbReference type="InterPro" id="IPR045076">
    <property type="entry name" value="MutS"/>
</dbReference>
<dbReference type="InterPro" id="IPR036187">
    <property type="entry name" value="DNA_mismatch_repair_MutS_sf"/>
</dbReference>
<protein>
    <recommendedName>
        <fullName evidence="8 9">DNA mismatch repair protein MutS</fullName>
    </recommendedName>
</protein>
<dbReference type="NCBIfam" id="TIGR01070">
    <property type="entry name" value="mutS1"/>
    <property type="match status" value="1"/>
</dbReference>
<evidence type="ECO:0000256" key="3">
    <source>
        <dbReference type="ARBA" id="ARBA00022763"/>
    </source>
</evidence>
<dbReference type="PANTHER" id="PTHR11361">
    <property type="entry name" value="DNA MISMATCH REPAIR PROTEIN MUTS FAMILY MEMBER"/>
    <property type="match status" value="1"/>
</dbReference>
<evidence type="ECO:0000256" key="7">
    <source>
        <dbReference type="ARBA" id="ARBA00024647"/>
    </source>
</evidence>
<dbReference type="PANTHER" id="PTHR11361:SF34">
    <property type="entry name" value="DNA MISMATCH REPAIR PROTEIN MSH1, MITOCHONDRIAL"/>
    <property type="match status" value="1"/>
</dbReference>
<evidence type="ECO:0000259" key="12">
    <source>
        <dbReference type="PROSITE" id="PS00486"/>
    </source>
</evidence>
<dbReference type="GO" id="GO:0030983">
    <property type="term" value="F:mismatched DNA binding"/>
    <property type="evidence" value="ECO:0007669"/>
    <property type="project" value="InterPro"/>
</dbReference>
<evidence type="ECO:0000256" key="4">
    <source>
        <dbReference type="ARBA" id="ARBA00022840"/>
    </source>
</evidence>
<dbReference type="KEGG" id="halu:HUG12_17520"/>
<keyword evidence="5 8" id="KW-0238">DNA-binding</keyword>
<proteinExistence type="inferred from homology"/>
<evidence type="ECO:0000313" key="13">
    <source>
        <dbReference type="EMBL" id="QLG63431.1"/>
    </source>
</evidence>
<reference evidence="13 14" key="1">
    <citation type="submission" date="2020-06" db="EMBL/GenBank/DDBJ databases">
        <title>NJ-3-1, isolated from saline soil.</title>
        <authorList>
            <person name="Cui H.L."/>
            <person name="Shi X."/>
        </authorList>
    </citation>
    <scope>NUCLEOTIDE SEQUENCE [LARGE SCALE GENOMIC DNA]</scope>
    <source>
        <strain evidence="13 14">NJ-3-1</strain>
    </source>
</reference>
<dbReference type="SUPFAM" id="SSF53150">
    <property type="entry name" value="DNA repair protein MutS, domain II"/>
    <property type="match status" value="1"/>
</dbReference>
<name>A0A7D5LCN8_9EURY</name>
<keyword evidence="2 8" id="KW-0547">Nucleotide-binding</keyword>
<dbReference type="GO" id="GO:0005524">
    <property type="term" value="F:ATP binding"/>
    <property type="evidence" value="ECO:0007669"/>
    <property type="project" value="UniProtKB-UniRule"/>
</dbReference>
<keyword evidence="4 8" id="KW-0067">ATP-binding</keyword>